<dbReference type="GO" id="GO:0046872">
    <property type="term" value="F:metal ion binding"/>
    <property type="evidence" value="ECO:0007669"/>
    <property type="project" value="UniProtKB-KW"/>
</dbReference>
<dbReference type="InterPro" id="IPR050738">
    <property type="entry name" value="Sulfatase"/>
</dbReference>
<dbReference type="InterPro" id="IPR017850">
    <property type="entry name" value="Alkaline_phosphatase_core_sf"/>
</dbReference>
<dbReference type="PANTHER" id="PTHR42693">
    <property type="entry name" value="ARYLSULFATASE FAMILY MEMBER"/>
    <property type="match status" value="1"/>
</dbReference>
<dbReference type="Gene3D" id="3.30.1120.10">
    <property type="match status" value="1"/>
</dbReference>
<dbReference type="CDD" id="cd16143">
    <property type="entry name" value="ARS_like"/>
    <property type="match status" value="1"/>
</dbReference>
<dbReference type="Pfam" id="PF00884">
    <property type="entry name" value="Sulfatase"/>
    <property type="match status" value="1"/>
</dbReference>
<name>A0A5C6AXV4_9BACT</name>
<protein>
    <submittedName>
        <fullName evidence="7">Arylsulfatase</fullName>
        <ecNumber evidence="7">3.1.6.1</ecNumber>
    </submittedName>
</protein>
<dbReference type="EC" id="3.1.6.1" evidence="7"/>
<reference evidence="7 8" key="1">
    <citation type="submission" date="2019-02" db="EMBL/GenBank/DDBJ databases">
        <title>Deep-cultivation of Planctomycetes and their phenomic and genomic characterization uncovers novel biology.</title>
        <authorList>
            <person name="Wiegand S."/>
            <person name="Jogler M."/>
            <person name="Boedeker C."/>
            <person name="Pinto D."/>
            <person name="Vollmers J."/>
            <person name="Rivas-Marin E."/>
            <person name="Kohn T."/>
            <person name="Peeters S.H."/>
            <person name="Heuer A."/>
            <person name="Rast P."/>
            <person name="Oberbeckmann S."/>
            <person name="Bunk B."/>
            <person name="Jeske O."/>
            <person name="Meyerdierks A."/>
            <person name="Storesund J.E."/>
            <person name="Kallscheuer N."/>
            <person name="Luecker S."/>
            <person name="Lage O.M."/>
            <person name="Pohl T."/>
            <person name="Merkel B.J."/>
            <person name="Hornburger P."/>
            <person name="Mueller R.-W."/>
            <person name="Bruemmer F."/>
            <person name="Labrenz M."/>
            <person name="Spormann A.M."/>
            <person name="Op Den Camp H."/>
            <person name="Overmann J."/>
            <person name="Amann R."/>
            <person name="Jetten M.S.M."/>
            <person name="Mascher T."/>
            <person name="Medema M.H."/>
            <person name="Devos D.P."/>
            <person name="Kaster A.-K."/>
            <person name="Ovreas L."/>
            <person name="Rohde M."/>
            <person name="Galperin M.Y."/>
            <person name="Jogler C."/>
        </authorList>
    </citation>
    <scope>NUCLEOTIDE SEQUENCE [LARGE SCALE GENOMIC DNA]</scope>
    <source>
        <strain evidence="7 8">Pla52n</strain>
    </source>
</reference>
<evidence type="ECO:0000256" key="2">
    <source>
        <dbReference type="ARBA" id="ARBA00022723"/>
    </source>
</evidence>
<evidence type="ECO:0000256" key="3">
    <source>
        <dbReference type="ARBA" id="ARBA00022801"/>
    </source>
</evidence>
<dbReference type="Gene3D" id="3.40.720.10">
    <property type="entry name" value="Alkaline Phosphatase, subunit A"/>
    <property type="match status" value="1"/>
</dbReference>
<keyword evidence="5" id="KW-0472">Membrane</keyword>
<dbReference type="EMBL" id="SJPN01000004">
    <property type="protein sequence ID" value="TWU02954.1"/>
    <property type="molecule type" value="Genomic_DNA"/>
</dbReference>
<dbReference type="PROSITE" id="PS00149">
    <property type="entry name" value="SULFATASE_2"/>
    <property type="match status" value="1"/>
</dbReference>
<keyword evidence="5" id="KW-0812">Transmembrane</keyword>
<comment type="caution">
    <text evidence="7">The sequence shown here is derived from an EMBL/GenBank/DDBJ whole genome shotgun (WGS) entry which is preliminary data.</text>
</comment>
<keyword evidence="4" id="KW-0106">Calcium</keyword>
<accession>A0A5C6AXV4</accession>
<evidence type="ECO:0000313" key="8">
    <source>
        <dbReference type="Proteomes" id="UP000320176"/>
    </source>
</evidence>
<gene>
    <name evidence="7" type="primary">atsA_47</name>
    <name evidence="7" type="ORF">Pla52n_40430</name>
</gene>
<comment type="similarity">
    <text evidence="1">Belongs to the sulfatase family.</text>
</comment>
<keyword evidence="8" id="KW-1185">Reference proteome</keyword>
<keyword evidence="3 7" id="KW-0378">Hydrolase</keyword>
<evidence type="ECO:0000256" key="1">
    <source>
        <dbReference type="ARBA" id="ARBA00008779"/>
    </source>
</evidence>
<evidence type="ECO:0000256" key="4">
    <source>
        <dbReference type="ARBA" id="ARBA00022837"/>
    </source>
</evidence>
<keyword evidence="5" id="KW-1133">Transmembrane helix</keyword>
<keyword evidence="2" id="KW-0479">Metal-binding</keyword>
<evidence type="ECO:0000313" key="7">
    <source>
        <dbReference type="EMBL" id="TWU02954.1"/>
    </source>
</evidence>
<dbReference type="GO" id="GO:0004065">
    <property type="term" value="F:arylsulfatase activity"/>
    <property type="evidence" value="ECO:0007669"/>
    <property type="project" value="UniProtKB-EC"/>
</dbReference>
<proteinExistence type="inferred from homology"/>
<feature type="domain" description="Sulfatase N-terminal" evidence="6">
    <location>
        <begin position="71"/>
        <end position="423"/>
    </location>
</feature>
<evidence type="ECO:0000259" key="6">
    <source>
        <dbReference type="Pfam" id="PF00884"/>
    </source>
</evidence>
<feature type="transmembrane region" description="Helical" evidence="5">
    <location>
        <begin position="41"/>
        <end position="62"/>
    </location>
</feature>
<dbReference type="Proteomes" id="UP000320176">
    <property type="component" value="Unassembled WGS sequence"/>
</dbReference>
<dbReference type="PANTHER" id="PTHR42693:SF53">
    <property type="entry name" value="ENDO-4-O-SULFATASE"/>
    <property type="match status" value="1"/>
</dbReference>
<evidence type="ECO:0000256" key="5">
    <source>
        <dbReference type="SAM" id="Phobius"/>
    </source>
</evidence>
<dbReference type="PROSITE" id="PS00523">
    <property type="entry name" value="SULFATASE_1"/>
    <property type="match status" value="1"/>
</dbReference>
<dbReference type="InterPro" id="IPR000917">
    <property type="entry name" value="Sulfatase_N"/>
</dbReference>
<dbReference type="AlphaFoldDB" id="A0A5C6AXV4"/>
<sequence length="561" mass="61216">MIFSTAATKAANLSTTHRLQVHRLQVFRLQVFRLQVFRLQVFRLQVFQVALVLGIASIGWLVPSAEGADRPNIVFILADDQGFGDVSALNPESKIPTPNIDRIASEGMIFGDGHTSSSVCTPTRYSILTGRYHWRTRLQKGVLGGFSPPLISKGRTTVASFLRDQGYHTACIGKWHLGWSWPLKGGGYADDGGDFSGKFKDGWNVDYEADIQNGPNDVGFDYFFGISASLDMPPYVFVRNRRPTQAATVEKAFHRKGPAGADFEAVDVLPTLTAETVGQIKSHAGDDTPFFIYFPLNAPHTPIVPTKEWQGKSKINTYADFTMQVDWTVGQVLDALDEAGVADNTLVIFTTDNGCSPQANIPELEAAGHDQNYIFRGHKADIFDGGHRVPFLARWPGKVKPGTRTEQLVGQLDLLATAAEIVGAALPKNAGEDSVSFLPVLLGEAKEPIRTSIVSQSIGGQFAIRDGNWKLCVCPGSGGWSDPRPGRANLTKLPPMQLYDLANDPGEENNLFAKDPQRVEKMLGMLRENIEKGRSTPGESLANDVEVVMVKPIPGTPKQGK</sequence>
<dbReference type="RefSeq" id="WP_197454748.1">
    <property type="nucleotide sequence ID" value="NZ_CP151726.1"/>
</dbReference>
<organism evidence="7 8">
    <name type="scientific">Stieleria varia</name>
    <dbReference type="NCBI Taxonomy" id="2528005"/>
    <lineage>
        <taxon>Bacteria</taxon>
        <taxon>Pseudomonadati</taxon>
        <taxon>Planctomycetota</taxon>
        <taxon>Planctomycetia</taxon>
        <taxon>Pirellulales</taxon>
        <taxon>Pirellulaceae</taxon>
        <taxon>Stieleria</taxon>
    </lineage>
</organism>
<dbReference type="InterPro" id="IPR024607">
    <property type="entry name" value="Sulfatase_CS"/>
</dbReference>
<dbReference type="SUPFAM" id="SSF53649">
    <property type="entry name" value="Alkaline phosphatase-like"/>
    <property type="match status" value="1"/>
</dbReference>